<sequence length="242" mass="27545">MQLLLPVTLNPRLSFDTFVEPEKSSGLITSVLKEGIDESEFTFYLIVGSDDVGKSHILNACCHHANRKGKTSMLMPMEQVIGLPTETIDGLEKVDVLCIDDLNLVLKDHDWQIAIFNLFNSMQQNKSTLIISSNVLPAEMEITLPDLASRMQWGTLFQLTGLNNDEKVKALITHANDMSFELPEDVAKLMLNRLPRKMSFLMQALYLLSRQTIEKNAKSPCHLPKKYWKFKLFWSLLFDNIA</sequence>
<dbReference type="Proteomes" id="UP001528411">
    <property type="component" value="Unassembled WGS sequence"/>
</dbReference>
<dbReference type="EMBL" id="JAQOMS010000002">
    <property type="protein sequence ID" value="MDC2888017.1"/>
    <property type="molecule type" value="Genomic_DNA"/>
</dbReference>
<protein>
    <submittedName>
        <fullName evidence="3">DnaA/Hda family protein</fullName>
    </submittedName>
</protein>
<dbReference type="PANTHER" id="PTHR30050">
    <property type="entry name" value="CHROMOSOMAL REPLICATION INITIATOR PROTEIN DNAA"/>
    <property type="match status" value="1"/>
</dbReference>
<dbReference type="Pfam" id="PF22688">
    <property type="entry name" value="Hda_lid"/>
    <property type="match status" value="1"/>
</dbReference>
<dbReference type="Pfam" id="PF00308">
    <property type="entry name" value="Bac_DnaA"/>
    <property type="match status" value="1"/>
</dbReference>
<feature type="domain" description="Hda lid" evidence="2">
    <location>
        <begin position="165"/>
        <end position="215"/>
    </location>
</feature>
<dbReference type="Gene3D" id="3.40.50.300">
    <property type="entry name" value="P-loop containing nucleotide triphosphate hydrolases"/>
    <property type="match status" value="1"/>
</dbReference>
<name>A0ABT5FAR4_9GAMM</name>
<dbReference type="InterPro" id="IPR055199">
    <property type="entry name" value="Hda_lid"/>
</dbReference>
<dbReference type="RefSeq" id="WP_272179753.1">
    <property type="nucleotide sequence ID" value="NZ_JAQOMS010000002.1"/>
</dbReference>
<evidence type="ECO:0000313" key="4">
    <source>
        <dbReference type="Proteomes" id="UP001528411"/>
    </source>
</evidence>
<dbReference type="InterPro" id="IPR027417">
    <property type="entry name" value="P-loop_NTPase"/>
</dbReference>
<keyword evidence="4" id="KW-1185">Reference proteome</keyword>
<proteinExistence type="predicted"/>
<dbReference type="PANTHER" id="PTHR30050:SF5">
    <property type="entry name" value="DNAA REGULATORY INACTIVATOR HDA"/>
    <property type="match status" value="1"/>
</dbReference>
<organism evidence="3 4">
    <name type="scientific">Psychrosphaera algicola</name>
    <dbReference type="NCBI Taxonomy" id="3023714"/>
    <lineage>
        <taxon>Bacteria</taxon>
        <taxon>Pseudomonadati</taxon>
        <taxon>Pseudomonadota</taxon>
        <taxon>Gammaproteobacteria</taxon>
        <taxon>Alteromonadales</taxon>
        <taxon>Pseudoalteromonadaceae</taxon>
        <taxon>Psychrosphaera</taxon>
    </lineage>
</organism>
<dbReference type="Gene3D" id="1.10.8.60">
    <property type="match status" value="1"/>
</dbReference>
<dbReference type="InterPro" id="IPR013317">
    <property type="entry name" value="DnaA_dom"/>
</dbReference>
<evidence type="ECO:0000259" key="2">
    <source>
        <dbReference type="Pfam" id="PF22688"/>
    </source>
</evidence>
<comment type="caution">
    <text evidence="3">The sequence shown here is derived from an EMBL/GenBank/DDBJ whole genome shotgun (WGS) entry which is preliminary data.</text>
</comment>
<accession>A0ABT5FAR4</accession>
<gene>
    <name evidence="3" type="ORF">PN838_03255</name>
</gene>
<evidence type="ECO:0000259" key="1">
    <source>
        <dbReference type="Pfam" id="PF00308"/>
    </source>
</evidence>
<reference evidence="3 4" key="1">
    <citation type="submission" date="2023-01" db="EMBL/GenBank/DDBJ databases">
        <title>Psychrosphaera sp. nov., isolated from marine algae.</title>
        <authorList>
            <person name="Bayburt H."/>
            <person name="Choi B.J."/>
            <person name="Kim J.M."/>
            <person name="Choi D.G."/>
            <person name="Jeon C.O."/>
        </authorList>
    </citation>
    <scope>NUCLEOTIDE SEQUENCE [LARGE SCALE GENOMIC DNA]</scope>
    <source>
        <strain evidence="3 4">G1-22</strain>
    </source>
</reference>
<dbReference type="SUPFAM" id="SSF52540">
    <property type="entry name" value="P-loop containing nucleoside triphosphate hydrolases"/>
    <property type="match status" value="1"/>
</dbReference>
<feature type="domain" description="Chromosomal replication initiator protein DnaA ATPAse" evidence="1">
    <location>
        <begin position="91"/>
        <end position="155"/>
    </location>
</feature>
<evidence type="ECO:0000313" key="3">
    <source>
        <dbReference type="EMBL" id="MDC2888017.1"/>
    </source>
</evidence>